<comment type="caution">
    <text evidence="3">The sequence shown here is derived from an EMBL/GenBank/DDBJ whole genome shotgun (WGS) entry which is preliminary data.</text>
</comment>
<organism evidence="3 4">
    <name type="scientific">Chara braunii</name>
    <name type="common">Braun's stonewort</name>
    <dbReference type="NCBI Taxonomy" id="69332"/>
    <lineage>
        <taxon>Eukaryota</taxon>
        <taxon>Viridiplantae</taxon>
        <taxon>Streptophyta</taxon>
        <taxon>Charophyceae</taxon>
        <taxon>Charales</taxon>
        <taxon>Characeae</taxon>
        <taxon>Chara</taxon>
    </lineage>
</organism>
<dbReference type="PANTHER" id="PTHR16166:SF143">
    <property type="entry name" value="PROTEIN SORTING-ASSOCIATED PROTEIN, PUTATIVE (DUF1162)-RELATED"/>
    <property type="match status" value="1"/>
</dbReference>
<accession>A0A388M1D0</accession>
<dbReference type="GO" id="GO:0006623">
    <property type="term" value="P:protein targeting to vacuole"/>
    <property type="evidence" value="ECO:0007669"/>
    <property type="project" value="TreeGrafter"/>
</dbReference>
<evidence type="ECO:0000313" key="4">
    <source>
        <dbReference type="Proteomes" id="UP000265515"/>
    </source>
</evidence>
<dbReference type="Pfam" id="PF25036">
    <property type="entry name" value="VPS13_VAB"/>
    <property type="match status" value="2"/>
</dbReference>
<dbReference type="InterPro" id="IPR026847">
    <property type="entry name" value="VPS13"/>
</dbReference>
<protein>
    <recommendedName>
        <fullName evidence="2">Vacuolar protein sorting-associated protein 13 VPS13 adaptor binding domain-containing protein</fullName>
    </recommendedName>
</protein>
<dbReference type="Gramene" id="GBG88351">
    <property type="protein sequence ID" value="GBG88351"/>
    <property type="gene ID" value="CBR_g47049"/>
</dbReference>
<evidence type="ECO:0000259" key="2">
    <source>
        <dbReference type="Pfam" id="PF25036"/>
    </source>
</evidence>
<dbReference type="PANTHER" id="PTHR16166">
    <property type="entry name" value="VACUOLAR PROTEIN SORTING-ASSOCIATED PROTEIN VPS13"/>
    <property type="match status" value="1"/>
</dbReference>
<name>A0A388M1D0_CHABU</name>
<feature type="compositionally biased region" description="Basic and acidic residues" evidence="1">
    <location>
        <begin position="590"/>
        <end position="606"/>
    </location>
</feature>
<evidence type="ECO:0000313" key="3">
    <source>
        <dbReference type="EMBL" id="GBG88351.1"/>
    </source>
</evidence>
<evidence type="ECO:0000256" key="1">
    <source>
        <dbReference type="SAM" id="MobiDB-lite"/>
    </source>
</evidence>
<sequence>MHQHSDNIYGCFGFGFQSLSQVSRVVKESAAGFKLEDVRFEDSTADDGAELGEKGNVGSMPDQQYAPIWLQNDTGIPIRYWYHSDGREEIDREGKMSGEASGLALPGHVVAVRVERPALNPSNTNVQNWDDKMRMGHHKCHHLQVMLEGATRCSPPISMDNIGSFGFTAIFSSRRVAVEGESSNQGTGNSFGDDSEEGGTTIPLDVVCEVKKQRYSKRVSVRSKFQLFNSTSLPLEVRFNIPLALAPKILGPVFPGQSLPFPVHLAESGPISWRPFNSTYVWCEPISLANLKTKATSDRPGLQRSVVCPPASVRDDAFRSCITITEKGVELLGRGRKDADRSEEPSDGTGGVILTASGRCGVLGASSETGMGNECAFVERTIIISPPLAVENWLPCTTEIIFRNGAGAIVTELTATEGSVVSIYEVDVTQDLQLTLQPRGFMQSDSISLLRASAMTASQVQDDQGSKEVKVLTEVLNLRRKDNGAIVSLELEKWVDMNCGSRRISVVCRYWIYNCTRLSLAVIDGDAEPKGEKEHYLPPLQVVPQSDACYYRRSSRQTPASTSYHHQQKPKNNQKEFLLQRYLSDESKEKTEAWSDVTDSARERNRQAAGGVRRQVLPHSQGSTGGVNLKGWPQSRLWSGASIASTSHLAWPRTRGSGVTGKEAVGLAVSSSFGITGGNSSVAESRNSVMGSPDSSIESIATPATGLVKDAVTRIRRRSRTEKSLIGGALCVQPWIYGRTGPQELKIRVRVLASGGGAGTGVGLGLGAQFRSARGGPGKAKDRTDAGSLWSEPFTLEPFGGVSVVTICRKGSNGLYILAVAAGSTRGPCEQRTKTITFRPRFVFANTLSVDVLYKQQGTDTFFRLGAGQQCPFHWTDASRNLLVCLRFDEHGWDWSGGFALDQLGEIQLKMRQHSSREISMIRISIYTPQPSEKGTTYDSKGSAVGGVGTCLIVVSEDKTAFMPFRIDNFSAEMLRFHQQKCETVDDVLRPYNSCLYAWDEPCRPHRLVLEIVGKGREGG</sequence>
<dbReference type="EMBL" id="BFEA01000667">
    <property type="protein sequence ID" value="GBG88351.1"/>
    <property type="molecule type" value="Genomic_DNA"/>
</dbReference>
<reference evidence="3 4" key="1">
    <citation type="journal article" date="2018" name="Cell">
        <title>The Chara Genome: Secondary Complexity and Implications for Plant Terrestrialization.</title>
        <authorList>
            <person name="Nishiyama T."/>
            <person name="Sakayama H."/>
            <person name="Vries J.D."/>
            <person name="Buschmann H."/>
            <person name="Saint-Marcoux D."/>
            <person name="Ullrich K.K."/>
            <person name="Haas F.B."/>
            <person name="Vanderstraeten L."/>
            <person name="Becker D."/>
            <person name="Lang D."/>
            <person name="Vosolsobe S."/>
            <person name="Rombauts S."/>
            <person name="Wilhelmsson P.K.I."/>
            <person name="Janitza P."/>
            <person name="Kern R."/>
            <person name="Heyl A."/>
            <person name="Rumpler F."/>
            <person name="Villalobos L.I.A.C."/>
            <person name="Clay J.M."/>
            <person name="Skokan R."/>
            <person name="Toyoda A."/>
            <person name="Suzuki Y."/>
            <person name="Kagoshima H."/>
            <person name="Schijlen E."/>
            <person name="Tajeshwar N."/>
            <person name="Catarino B."/>
            <person name="Hetherington A.J."/>
            <person name="Saltykova A."/>
            <person name="Bonnot C."/>
            <person name="Breuninger H."/>
            <person name="Symeonidi A."/>
            <person name="Radhakrishnan G.V."/>
            <person name="Van Nieuwerburgh F."/>
            <person name="Deforce D."/>
            <person name="Chang C."/>
            <person name="Karol K.G."/>
            <person name="Hedrich R."/>
            <person name="Ulvskov P."/>
            <person name="Glockner G."/>
            <person name="Delwiche C.F."/>
            <person name="Petrasek J."/>
            <person name="Van de Peer Y."/>
            <person name="Friml J."/>
            <person name="Beilby M."/>
            <person name="Dolan L."/>
            <person name="Kohara Y."/>
            <person name="Sugano S."/>
            <person name="Fujiyama A."/>
            <person name="Delaux P.-M."/>
            <person name="Quint M."/>
            <person name="TheiBen G."/>
            <person name="Hagemann M."/>
            <person name="Harholt J."/>
            <person name="Dunand C."/>
            <person name="Zachgo S."/>
            <person name="Langdale J."/>
            <person name="Maumus F."/>
            <person name="Straeten D.V.D."/>
            <person name="Gould S.B."/>
            <person name="Rensing S.A."/>
        </authorList>
    </citation>
    <scope>NUCLEOTIDE SEQUENCE [LARGE SCALE GENOMIC DNA]</scope>
    <source>
        <strain evidence="3 4">S276</strain>
    </source>
</reference>
<proteinExistence type="predicted"/>
<feature type="domain" description="Vacuolar protein sorting-associated protein 13 VPS13 adaptor binding" evidence="2">
    <location>
        <begin position="788"/>
        <end position="1004"/>
    </location>
</feature>
<dbReference type="OrthoDB" id="428159at2759"/>
<dbReference type="Proteomes" id="UP000265515">
    <property type="component" value="Unassembled WGS sequence"/>
</dbReference>
<keyword evidence="4" id="KW-1185">Reference proteome</keyword>
<gene>
    <name evidence="3" type="ORF">CBR_g47049</name>
</gene>
<dbReference type="GO" id="GO:0045053">
    <property type="term" value="P:protein retention in Golgi apparatus"/>
    <property type="evidence" value="ECO:0007669"/>
    <property type="project" value="TreeGrafter"/>
</dbReference>
<dbReference type="AlphaFoldDB" id="A0A388M1D0"/>
<feature type="region of interest" description="Disordered" evidence="1">
    <location>
        <begin position="590"/>
        <end position="630"/>
    </location>
</feature>
<dbReference type="InterPro" id="IPR009543">
    <property type="entry name" value="VPS13_VAB"/>
</dbReference>
<dbReference type="STRING" id="69332.A0A388M1D0"/>
<feature type="domain" description="Vacuolar protein sorting-associated protein 13 VPS13 adaptor binding" evidence="2">
    <location>
        <begin position="380"/>
        <end position="523"/>
    </location>
</feature>